<dbReference type="Proteomes" id="UP001054854">
    <property type="component" value="Unassembled WGS sequence"/>
</dbReference>
<dbReference type="InterPro" id="IPR032259">
    <property type="entry name" value="HIBYL-CoA-H"/>
</dbReference>
<organism evidence="6 7">
    <name type="scientific">Streptomyces hygroscopicus</name>
    <dbReference type="NCBI Taxonomy" id="1912"/>
    <lineage>
        <taxon>Bacteria</taxon>
        <taxon>Bacillati</taxon>
        <taxon>Actinomycetota</taxon>
        <taxon>Actinomycetes</taxon>
        <taxon>Kitasatosporales</taxon>
        <taxon>Streptomycetaceae</taxon>
        <taxon>Streptomyces</taxon>
        <taxon>Streptomyces violaceusniger group</taxon>
    </lineage>
</organism>
<protein>
    <recommendedName>
        <fullName evidence="2">3-hydroxyisobutyryl-CoA hydrolase</fullName>
        <ecNumber evidence="2">3.1.2.4</ecNumber>
    </recommendedName>
</protein>
<dbReference type="SUPFAM" id="SSF52096">
    <property type="entry name" value="ClpP/crotonase"/>
    <property type="match status" value="1"/>
</dbReference>
<evidence type="ECO:0000313" key="6">
    <source>
        <dbReference type="EMBL" id="GHJ26002.1"/>
    </source>
</evidence>
<feature type="compositionally biased region" description="Low complexity" evidence="4">
    <location>
        <begin position="25"/>
        <end position="46"/>
    </location>
</feature>
<dbReference type="EC" id="3.1.2.4" evidence="2"/>
<dbReference type="PANTHER" id="PTHR43176">
    <property type="entry name" value="3-HYDROXYISOBUTYRYL-COA HYDROLASE-RELATED"/>
    <property type="match status" value="1"/>
</dbReference>
<dbReference type="InterPro" id="IPR029045">
    <property type="entry name" value="ClpP/crotonase-like_dom_sf"/>
</dbReference>
<dbReference type="GO" id="GO:0016787">
    <property type="term" value="F:hydrolase activity"/>
    <property type="evidence" value="ECO:0007669"/>
    <property type="project" value="UniProtKB-KW"/>
</dbReference>
<dbReference type="EMBL" id="BNEK01000002">
    <property type="protein sequence ID" value="GHJ26002.1"/>
    <property type="molecule type" value="Genomic_DNA"/>
</dbReference>
<dbReference type="PANTHER" id="PTHR43176:SF3">
    <property type="entry name" value="3-HYDROXYISOBUTYRYL-COA HYDROLASE, MITOCHONDRIAL"/>
    <property type="match status" value="1"/>
</dbReference>
<name>A0ABQ3TRP6_STRHY</name>
<gene>
    <name evidence="6" type="ORF">TPA0910_04350</name>
</gene>
<dbReference type="Pfam" id="PF16113">
    <property type="entry name" value="ECH_2"/>
    <property type="match status" value="1"/>
</dbReference>
<dbReference type="Gene3D" id="3.90.226.10">
    <property type="entry name" value="2-enoyl-CoA Hydratase, Chain A, domain 1"/>
    <property type="match status" value="1"/>
</dbReference>
<proteinExistence type="predicted"/>
<dbReference type="NCBIfam" id="NF004127">
    <property type="entry name" value="PRK05617.1"/>
    <property type="match status" value="1"/>
</dbReference>
<keyword evidence="7" id="KW-1185">Reference proteome</keyword>
<comment type="catalytic activity">
    <reaction evidence="1">
        <text>3-hydroxy-2-methylpropanoyl-CoA + H2O = 3-hydroxy-2-methylpropanoate + CoA + H(+)</text>
        <dbReference type="Rhea" id="RHEA:20888"/>
        <dbReference type="ChEBI" id="CHEBI:11805"/>
        <dbReference type="ChEBI" id="CHEBI:15377"/>
        <dbReference type="ChEBI" id="CHEBI:15378"/>
        <dbReference type="ChEBI" id="CHEBI:57287"/>
        <dbReference type="ChEBI" id="CHEBI:57340"/>
        <dbReference type="EC" id="3.1.2.4"/>
    </reaction>
</comment>
<evidence type="ECO:0000256" key="3">
    <source>
        <dbReference type="ARBA" id="ARBA00022801"/>
    </source>
</evidence>
<evidence type="ECO:0000259" key="5">
    <source>
        <dbReference type="Pfam" id="PF16113"/>
    </source>
</evidence>
<sequence>MVIRERTNAGRTERPVTDPVTDPETAPATSVSAPATPATPAVPATPATPAVPAVPAPAPAPGDVVLARTEGRAGYLTLNRPRALNALTHPMVTRIAEALTAWERDPAVQTVVIDGAGERGLCAGGDIRAIHQDVTSGGGAASRAFWRDEYALNARIARFGKPYVALMDGIVMGGGVGVSAHGGVRIVTERSRVAMPETTIGFVPDVGGTYLLSRAPGELGTHLALTGAAVGAADALLCGLADHVVPSGLLPALARDLAAEPVADVLHRYAVEAPAGTLDGHREWIDHCYAADTVEEIVDRLMAAGEPAAKETAETLLAKSPTALKVTLAAVRRARALGSLERVLEQEYRVSCAALSCPDFVEGIRAQVIDKDRAPRWSPAGLAEVTDAEVARFFAAPRDGELRLADAP</sequence>
<evidence type="ECO:0000256" key="4">
    <source>
        <dbReference type="SAM" id="MobiDB-lite"/>
    </source>
</evidence>
<dbReference type="InterPro" id="IPR045004">
    <property type="entry name" value="ECH_dom"/>
</dbReference>
<accession>A0ABQ3TRP6</accession>
<feature type="region of interest" description="Disordered" evidence="4">
    <location>
        <begin position="1"/>
        <end position="46"/>
    </location>
</feature>
<evidence type="ECO:0000313" key="7">
    <source>
        <dbReference type="Proteomes" id="UP001054854"/>
    </source>
</evidence>
<comment type="caution">
    <text evidence="6">The sequence shown here is derived from an EMBL/GenBank/DDBJ whole genome shotgun (WGS) entry which is preliminary data.</text>
</comment>
<reference evidence="6" key="1">
    <citation type="submission" date="2024-05" db="EMBL/GenBank/DDBJ databases">
        <title>Whole genome shotgun sequence of Streptomyces hygroscopicus NBRC 113678.</title>
        <authorList>
            <person name="Komaki H."/>
            <person name="Tamura T."/>
        </authorList>
    </citation>
    <scope>NUCLEOTIDE SEQUENCE</scope>
    <source>
        <strain evidence="6">N11-34</strain>
    </source>
</reference>
<evidence type="ECO:0000256" key="2">
    <source>
        <dbReference type="ARBA" id="ARBA00011915"/>
    </source>
</evidence>
<feature type="domain" description="Enoyl-CoA hydratase/isomerase" evidence="5">
    <location>
        <begin position="74"/>
        <end position="394"/>
    </location>
</feature>
<keyword evidence="3 6" id="KW-0378">Hydrolase</keyword>
<feature type="compositionally biased region" description="Basic and acidic residues" evidence="4">
    <location>
        <begin position="1"/>
        <end position="16"/>
    </location>
</feature>
<evidence type="ECO:0000256" key="1">
    <source>
        <dbReference type="ARBA" id="ARBA00001709"/>
    </source>
</evidence>
<dbReference type="CDD" id="cd06558">
    <property type="entry name" value="crotonase-like"/>
    <property type="match status" value="1"/>
</dbReference>